<evidence type="ECO:0000313" key="12">
    <source>
        <dbReference type="EMBL" id="OTW31081.1"/>
    </source>
</evidence>
<evidence type="ECO:0000256" key="2">
    <source>
        <dbReference type="ARBA" id="ARBA00022676"/>
    </source>
</evidence>
<accession>A0ABX3Z2C5</accession>
<keyword evidence="3" id="KW-0808">Transferase</keyword>
<evidence type="ECO:0000256" key="5">
    <source>
        <dbReference type="ARBA" id="ARBA00022960"/>
    </source>
</evidence>
<feature type="domain" description="Glycosyl transferase family 51" evidence="11">
    <location>
        <begin position="105"/>
        <end position="277"/>
    </location>
</feature>
<keyword evidence="9" id="KW-0961">Cell wall biogenesis/degradation</keyword>
<reference evidence="12 13" key="1">
    <citation type="submission" date="2017-04" db="EMBL/GenBank/DDBJ databases">
        <title>Staphylococcus agnetis, a potential pathogen in the broiler production.</title>
        <authorList>
            <person name="Poulsen L."/>
        </authorList>
    </citation>
    <scope>NUCLEOTIDE SEQUENCE [LARGE SCALE GENOMIC DNA]</scope>
    <source>
        <strain evidence="12 13">723_310714_2_2_spleen</strain>
    </source>
</reference>
<evidence type="ECO:0000256" key="4">
    <source>
        <dbReference type="ARBA" id="ARBA00022692"/>
    </source>
</evidence>
<evidence type="ECO:0000256" key="9">
    <source>
        <dbReference type="ARBA" id="ARBA00023316"/>
    </source>
</evidence>
<dbReference type="Proteomes" id="UP000195208">
    <property type="component" value="Unassembled WGS sequence"/>
</dbReference>
<feature type="transmembrane region" description="Helical" evidence="10">
    <location>
        <begin position="32"/>
        <end position="56"/>
    </location>
</feature>
<keyword evidence="2" id="KW-0328">Glycosyltransferase</keyword>
<keyword evidence="6" id="KW-0573">Peptidoglycan synthesis</keyword>
<dbReference type="PANTHER" id="PTHR32282">
    <property type="entry name" value="BINDING PROTEIN TRANSPEPTIDASE, PUTATIVE-RELATED"/>
    <property type="match status" value="1"/>
</dbReference>
<keyword evidence="8 10" id="KW-0472">Membrane</keyword>
<keyword evidence="13" id="KW-1185">Reference proteome</keyword>
<sequence>MKKGGHKKVTQVSKIAQFLKHYDNYFKYIKRLFILSIVCSIWLLILSIGLALGYFASIVSKTDDINDDALVQAVTNLPELPEVQSSDVDLIALYNEQTPILIAGPAEVSPYVTKAIVSSEDAQFYTHHGILPKAIFRAMYQDIFNRDHPTGGSTITQQLVKNQLLSNQKTYDRKAKEIMYAMRLENIMTKDEIIYTYINRVSFGRNQHGQHITGITAASYGIFGKPPKLLNLPEAAYLAGLVQSPYFYTPYTKEGHLKSHEAIQPSIHRQRYVLKRMYIENMITEQQYKQALDYPIQEKFI</sequence>
<dbReference type="EMBL" id="NEFX01000012">
    <property type="protein sequence ID" value="OTW31081.1"/>
    <property type="molecule type" value="Genomic_DNA"/>
</dbReference>
<protein>
    <submittedName>
        <fullName evidence="12">Transglycosylase</fullName>
    </submittedName>
</protein>
<dbReference type="InterPro" id="IPR036950">
    <property type="entry name" value="PBP_transglycosylase"/>
</dbReference>
<name>A0ABX3Z2C5_9STAP</name>
<organism evidence="12 13">
    <name type="scientific">Staphylococcus agnetis</name>
    <dbReference type="NCBI Taxonomy" id="985762"/>
    <lineage>
        <taxon>Bacteria</taxon>
        <taxon>Bacillati</taxon>
        <taxon>Bacillota</taxon>
        <taxon>Bacilli</taxon>
        <taxon>Bacillales</taxon>
        <taxon>Staphylococcaceae</taxon>
        <taxon>Staphylococcus</taxon>
    </lineage>
</organism>
<evidence type="ECO:0000313" key="13">
    <source>
        <dbReference type="Proteomes" id="UP000195208"/>
    </source>
</evidence>
<keyword evidence="1" id="KW-1003">Cell membrane</keyword>
<dbReference type="InterPro" id="IPR023346">
    <property type="entry name" value="Lysozyme-like_dom_sf"/>
</dbReference>
<gene>
    <name evidence="12" type="ORF">B9M88_06380</name>
</gene>
<evidence type="ECO:0000256" key="7">
    <source>
        <dbReference type="ARBA" id="ARBA00022989"/>
    </source>
</evidence>
<keyword evidence="4 10" id="KW-0812">Transmembrane</keyword>
<evidence type="ECO:0000256" key="10">
    <source>
        <dbReference type="SAM" id="Phobius"/>
    </source>
</evidence>
<dbReference type="SUPFAM" id="SSF53955">
    <property type="entry name" value="Lysozyme-like"/>
    <property type="match status" value="1"/>
</dbReference>
<evidence type="ECO:0000256" key="3">
    <source>
        <dbReference type="ARBA" id="ARBA00022679"/>
    </source>
</evidence>
<keyword evidence="7 10" id="KW-1133">Transmembrane helix</keyword>
<proteinExistence type="predicted"/>
<dbReference type="InterPro" id="IPR001264">
    <property type="entry name" value="Glyco_trans_51"/>
</dbReference>
<dbReference type="Pfam" id="PF00912">
    <property type="entry name" value="Transgly"/>
    <property type="match status" value="1"/>
</dbReference>
<dbReference type="InterPro" id="IPR050396">
    <property type="entry name" value="Glycosyltr_51/Transpeptidase"/>
</dbReference>
<evidence type="ECO:0000256" key="6">
    <source>
        <dbReference type="ARBA" id="ARBA00022984"/>
    </source>
</evidence>
<dbReference type="PANTHER" id="PTHR32282:SF32">
    <property type="entry name" value="PENICILLIN-BINDING PROTEIN 2A"/>
    <property type="match status" value="1"/>
</dbReference>
<evidence type="ECO:0000259" key="11">
    <source>
        <dbReference type="Pfam" id="PF00912"/>
    </source>
</evidence>
<comment type="caution">
    <text evidence="12">The sequence shown here is derived from an EMBL/GenBank/DDBJ whole genome shotgun (WGS) entry which is preliminary data.</text>
</comment>
<evidence type="ECO:0000256" key="8">
    <source>
        <dbReference type="ARBA" id="ARBA00023136"/>
    </source>
</evidence>
<keyword evidence="5" id="KW-0133">Cell shape</keyword>
<evidence type="ECO:0000256" key="1">
    <source>
        <dbReference type="ARBA" id="ARBA00022475"/>
    </source>
</evidence>
<dbReference type="Gene3D" id="1.10.3810.10">
    <property type="entry name" value="Biosynthetic peptidoglycan transglycosylase-like"/>
    <property type="match status" value="1"/>
</dbReference>